<proteinExistence type="predicted"/>
<dbReference type="PANTHER" id="PTHR33021">
    <property type="entry name" value="BLUE COPPER PROTEIN"/>
    <property type="match status" value="1"/>
</dbReference>
<organism evidence="3">
    <name type="scientific">Opuntia streptacantha</name>
    <name type="common">Prickly pear cactus</name>
    <name type="synonym">Opuntia cardona</name>
    <dbReference type="NCBI Taxonomy" id="393608"/>
    <lineage>
        <taxon>Eukaryota</taxon>
        <taxon>Viridiplantae</taxon>
        <taxon>Streptophyta</taxon>
        <taxon>Embryophyta</taxon>
        <taxon>Tracheophyta</taxon>
        <taxon>Spermatophyta</taxon>
        <taxon>Magnoliopsida</taxon>
        <taxon>eudicotyledons</taxon>
        <taxon>Gunneridae</taxon>
        <taxon>Pentapetalae</taxon>
        <taxon>Caryophyllales</taxon>
        <taxon>Cactineae</taxon>
        <taxon>Cactaceae</taxon>
        <taxon>Opuntioideae</taxon>
        <taxon>Opuntia</taxon>
    </lineage>
</organism>
<dbReference type="SUPFAM" id="SSF49503">
    <property type="entry name" value="Cupredoxins"/>
    <property type="match status" value="1"/>
</dbReference>
<dbReference type="EMBL" id="GISG01177658">
    <property type="protein sequence ID" value="MBA4653147.1"/>
    <property type="molecule type" value="Transcribed_RNA"/>
</dbReference>
<dbReference type="InterPro" id="IPR003245">
    <property type="entry name" value="Phytocyanin_dom"/>
</dbReference>
<evidence type="ECO:0000256" key="1">
    <source>
        <dbReference type="SAM" id="SignalP"/>
    </source>
</evidence>
<reference evidence="3" key="2">
    <citation type="submission" date="2020-07" db="EMBL/GenBank/DDBJ databases">
        <authorList>
            <person name="Vera ALvarez R."/>
            <person name="Arias-Moreno D.M."/>
            <person name="Jimenez-Jacinto V."/>
            <person name="Jimenez-Bremont J.F."/>
            <person name="Swaminathan K."/>
            <person name="Moose S.P."/>
            <person name="Guerrero-Gonzalez M.L."/>
            <person name="Marino-Ramirez L."/>
            <person name="Landsman D."/>
            <person name="Rodriguez-Kessler M."/>
            <person name="Delgado-Sanchez P."/>
        </authorList>
    </citation>
    <scope>NUCLEOTIDE SEQUENCE</scope>
    <source>
        <tissue evidence="3">Cladode</tissue>
    </source>
</reference>
<dbReference type="PANTHER" id="PTHR33021:SF496">
    <property type="entry name" value="OS08G0482700 PROTEIN"/>
    <property type="match status" value="1"/>
</dbReference>
<dbReference type="InterPro" id="IPR008972">
    <property type="entry name" value="Cupredoxin"/>
</dbReference>
<dbReference type="Pfam" id="PF02298">
    <property type="entry name" value="Cu_bind_like"/>
    <property type="match status" value="1"/>
</dbReference>
<dbReference type="InterPro" id="IPR039391">
    <property type="entry name" value="Phytocyanin-like"/>
</dbReference>
<accession>A0A7C9DY46</accession>
<name>A0A7C9DY46_OPUST</name>
<sequence length="195" mass="21537">MVLIGVFLLLLPCTLLGLLRKSSDLAMFSGFAQPQLTPLAGLFVPTPPFTPTGWASQEFIQVGDVLEFNFVSGEHTVAAAYDGCNITNLLSPAMTTSPARITLNATGTHYFLCTLPGHCSLGLKLSVFVNRHTRSLPSHQLKTSPPPPPRGLACSAWRQWLLLLLSCFRVIVFPYLTSYIEFIFYFSWGVFCFDD</sequence>
<dbReference type="Gene3D" id="2.60.40.420">
    <property type="entry name" value="Cupredoxins - blue copper proteins"/>
    <property type="match status" value="1"/>
</dbReference>
<dbReference type="GO" id="GO:0009055">
    <property type="term" value="F:electron transfer activity"/>
    <property type="evidence" value="ECO:0007669"/>
    <property type="project" value="InterPro"/>
</dbReference>
<feature type="signal peptide" evidence="1">
    <location>
        <begin position="1"/>
        <end position="17"/>
    </location>
</feature>
<evidence type="ECO:0000313" key="3">
    <source>
        <dbReference type="EMBL" id="MBA4653147.1"/>
    </source>
</evidence>
<dbReference type="AlphaFoldDB" id="A0A7C9DY46"/>
<protein>
    <recommendedName>
        <fullName evidence="2">Phytocyanin domain-containing protein</fullName>
    </recommendedName>
</protein>
<feature type="domain" description="Phytocyanin" evidence="2">
    <location>
        <begin position="40"/>
        <end position="131"/>
    </location>
</feature>
<evidence type="ECO:0000259" key="2">
    <source>
        <dbReference type="PROSITE" id="PS51485"/>
    </source>
</evidence>
<reference evidence="3" key="1">
    <citation type="journal article" date="2013" name="J. Plant Res.">
        <title>Effect of fungi and light on seed germination of three Opuntia species from semiarid lands of central Mexico.</title>
        <authorList>
            <person name="Delgado-Sanchez P."/>
            <person name="Jimenez-Bremont J.F."/>
            <person name="Guerrero-Gonzalez Mde L."/>
            <person name="Flores J."/>
        </authorList>
    </citation>
    <scope>NUCLEOTIDE SEQUENCE</scope>
    <source>
        <tissue evidence="3">Cladode</tissue>
    </source>
</reference>
<dbReference type="PROSITE" id="PS51485">
    <property type="entry name" value="PHYTOCYANIN"/>
    <property type="match status" value="1"/>
</dbReference>
<keyword evidence="1" id="KW-0732">Signal</keyword>
<dbReference type="GO" id="GO:0005886">
    <property type="term" value="C:plasma membrane"/>
    <property type="evidence" value="ECO:0007669"/>
    <property type="project" value="TreeGrafter"/>
</dbReference>
<feature type="chain" id="PRO_5028348137" description="Phytocyanin domain-containing protein" evidence="1">
    <location>
        <begin position="18"/>
        <end position="195"/>
    </location>
</feature>